<gene>
    <name evidence="2" type="ORF">PoB_007147000</name>
</gene>
<evidence type="ECO:0000313" key="2">
    <source>
        <dbReference type="EMBL" id="GFO44965.1"/>
    </source>
</evidence>
<keyword evidence="3" id="KW-1185">Reference proteome</keyword>
<dbReference type="Proteomes" id="UP000735302">
    <property type="component" value="Unassembled WGS sequence"/>
</dbReference>
<sequence length="78" mass="8603">MKDRTQGPRHTWPEADLTRSNSTWTPSRLGVPHPPVWGVGGTVDRESALRSAGPLLSRVRAPLWTPLPDGRPESLRSP</sequence>
<dbReference type="AlphaFoldDB" id="A0AAV4DLD1"/>
<proteinExistence type="predicted"/>
<reference evidence="2 3" key="1">
    <citation type="journal article" date="2021" name="Elife">
        <title>Chloroplast acquisition without the gene transfer in kleptoplastic sea slugs, Plakobranchus ocellatus.</title>
        <authorList>
            <person name="Maeda T."/>
            <person name="Takahashi S."/>
            <person name="Yoshida T."/>
            <person name="Shimamura S."/>
            <person name="Takaki Y."/>
            <person name="Nagai Y."/>
            <person name="Toyoda A."/>
            <person name="Suzuki Y."/>
            <person name="Arimoto A."/>
            <person name="Ishii H."/>
            <person name="Satoh N."/>
            <person name="Nishiyama T."/>
            <person name="Hasebe M."/>
            <person name="Maruyama T."/>
            <person name="Minagawa J."/>
            <person name="Obokata J."/>
            <person name="Shigenobu S."/>
        </authorList>
    </citation>
    <scope>NUCLEOTIDE SEQUENCE [LARGE SCALE GENOMIC DNA]</scope>
</reference>
<dbReference type="EMBL" id="BLXT01007988">
    <property type="protein sequence ID" value="GFO44965.1"/>
    <property type="molecule type" value="Genomic_DNA"/>
</dbReference>
<feature type="region of interest" description="Disordered" evidence="1">
    <location>
        <begin position="1"/>
        <end position="29"/>
    </location>
</feature>
<comment type="caution">
    <text evidence="2">The sequence shown here is derived from an EMBL/GenBank/DDBJ whole genome shotgun (WGS) entry which is preliminary data.</text>
</comment>
<feature type="compositionally biased region" description="Basic and acidic residues" evidence="1">
    <location>
        <begin position="1"/>
        <end position="17"/>
    </location>
</feature>
<accession>A0AAV4DLD1</accession>
<name>A0AAV4DLD1_9GAST</name>
<protein>
    <submittedName>
        <fullName evidence="2">Uncharacterized protein</fullName>
    </submittedName>
</protein>
<organism evidence="2 3">
    <name type="scientific">Plakobranchus ocellatus</name>
    <dbReference type="NCBI Taxonomy" id="259542"/>
    <lineage>
        <taxon>Eukaryota</taxon>
        <taxon>Metazoa</taxon>
        <taxon>Spiralia</taxon>
        <taxon>Lophotrochozoa</taxon>
        <taxon>Mollusca</taxon>
        <taxon>Gastropoda</taxon>
        <taxon>Heterobranchia</taxon>
        <taxon>Euthyneura</taxon>
        <taxon>Panpulmonata</taxon>
        <taxon>Sacoglossa</taxon>
        <taxon>Placobranchoidea</taxon>
        <taxon>Plakobranchidae</taxon>
        <taxon>Plakobranchus</taxon>
    </lineage>
</organism>
<evidence type="ECO:0000313" key="3">
    <source>
        <dbReference type="Proteomes" id="UP000735302"/>
    </source>
</evidence>
<evidence type="ECO:0000256" key="1">
    <source>
        <dbReference type="SAM" id="MobiDB-lite"/>
    </source>
</evidence>